<accession>A0A401VTM6</accession>
<dbReference type="InterPro" id="IPR045351">
    <property type="entry name" value="DUF6531"/>
</dbReference>
<gene>
    <name evidence="6" type="ORF">GKJPGBOP_00051</name>
</gene>
<feature type="compositionally biased region" description="Polar residues" evidence="2">
    <location>
        <begin position="1568"/>
        <end position="1578"/>
    </location>
</feature>
<feature type="compositionally biased region" description="Basic residues" evidence="2">
    <location>
        <begin position="277"/>
        <end position="286"/>
    </location>
</feature>
<dbReference type="Pfam" id="PF25023">
    <property type="entry name" value="TEN_YD-shell"/>
    <property type="match status" value="2"/>
</dbReference>
<comment type="caution">
    <text evidence="6">The sequence shown here is derived from an EMBL/GenBank/DDBJ whole genome shotgun (WGS) entry which is preliminary data.</text>
</comment>
<evidence type="ECO:0000313" key="7">
    <source>
        <dbReference type="Proteomes" id="UP000286746"/>
    </source>
</evidence>
<feature type="domain" description="Outer membrane channel protein CpnT-like N-terminal" evidence="5">
    <location>
        <begin position="17"/>
        <end position="147"/>
    </location>
</feature>
<protein>
    <submittedName>
        <fullName evidence="6">Type IV secretion protein Rhs</fullName>
    </submittedName>
</protein>
<feature type="region of interest" description="Disordered" evidence="2">
    <location>
        <begin position="1548"/>
        <end position="1578"/>
    </location>
</feature>
<evidence type="ECO:0000259" key="5">
    <source>
        <dbReference type="Pfam" id="PF25547"/>
    </source>
</evidence>
<feature type="region of interest" description="Disordered" evidence="2">
    <location>
        <begin position="232"/>
        <end position="251"/>
    </location>
</feature>
<feature type="domain" description="Teneurin-like YD-shell" evidence="4">
    <location>
        <begin position="1145"/>
        <end position="1402"/>
    </location>
</feature>
<dbReference type="Proteomes" id="UP000286746">
    <property type="component" value="Unassembled WGS sequence"/>
</dbReference>
<evidence type="ECO:0000256" key="1">
    <source>
        <dbReference type="ARBA" id="ARBA00022737"/>
    </source>
</evidence>
<reference evidence="6 7" key="1">
    <citation type="submission" date="2018-11" db="EMBL/GenBank/DDBJ databases">
        <title>Whole genome sequence of Streptomyces paromomycinus NBRC 15454(T).</title>
        <authorList>
            <person name="Komaki H."/>
            <person name="Tamura T."/>
        </authorList>
    </citation>
    <scope>NUCLEOTIDE SEQUENCE [LARGE SCALE GENOMIC DNA]</scope>
    <source>
        <strain evidence="6 7">NBRC 15454</strain>
    </source>
</reference>
<proteinExistence type="predicted"/>
<dbReference type="EMBL" id="BHZD01000001">
    <property type="protein sequence ID" value="GCD40402.1"/>
    <property type="molecule type" value="Genomic_DNA"/>
</dbReference>
<dbReference type="Pfam" id="PF05593">
    <property type="entry name" value="RHS_repeat"/>
    <property type="match status" value="4"/>
</dbReference>
<sequence>MGVVLPGWADEILDIIGVSWPNVDEDDYREMATAMREFAGDINDGAGQAHEAVQALVSSAGGGQAAEALNAHWSKINGTHLAKLAQCGELAATALDGVAVLIEGAKLGAIVQLGILAAEVIAAQAAAPFTFGLSELGALAATQTTRVIVKRLFKEVCQQVAEQVVSIALTPVEEALGAMVGDLVVQLGANALGVKDGVDLGRTAKAGKEGFSQGVQGAKDAAGSSMQLLSAGGGGGGAGGGSGSGGFTFDHDAHDKAVTGLQSAGGHFRNNAGGKIGRAKSHHGRTRGKDAIADAANTMLDKVIDGIEDAVKKSARHLDDSMTRGVKQMAKNHKENDKGLADHFTGLGKGGKKDPNGPNAGGGGSRTGGQRSGGAGKRGTPSLRKGSQDAVAKSKPMKGRCKGGDPIDMVSGEMLMEHTDVELPGLLSLVLQRTHISTYRWGRWFGPSWASTLDQRLELDDRGAVLATEDGMLLSYPVPRPAVPVMPVAGPRWPMEWDGRPGSPLCITDPATGHTRHFAPGAAPGRDAGRFILRIVAVSDRNGHRVDFDYGFDGAPTAVRHSGGYHVAIDTADNRVTALRLLGSRNGDTDVPLVRYGYTGGHLTEVSNAQDQPRVFEYDAWSRITSWTDRNGSRYAYTYDTEHRVVRGEGSGGFLNCTIAYDTRERTTRYTNSLGHTTTHHYNELFQRTAVTDALGNVSHSAWDRHDRLISQTDAVGRTTRYGYDAAGNLTAVTRPDGHCSTALYNDLGLPLQVTEPDGATWHHTYDEQGNRLSTTDPAGAVTRYAYDGFGRPVQVADALGHSRRLVCDAAGLPVRVTDALGQVSVAERDSFGRVVSFTDPLGRTERFAWTTEGRPVWREHADGSRDTWSWDGEGNLTAHTDRLGNTTSYTFTHFHQVASRTSADGRMHTFTYDTEVNLVGVRNPQGHTWQYEYDPVNRLVGETDFNLRTLTYAHDAAGELTARSDGQGARTTFVRDILGRPVEQRTGEEVTTFHYDLSGGLVHAANADTVVTRAYDAVGRALSETVNGRTTSYSYDLLGRRLSRRTPSGAVSRWAYDPAGRPSRLESAGNELHFSFDASGRETSRTLGGGSTLVQTWDNAGRVASQSITRGTGEARLLLQHREYAYRADGHLGAVHELTTGTRRFDHDLVGRVTAVHAAGWEETYAYDAVGNLAQAGTSAASGTETATALEFSGTQLRRAGRTTYAYDAQGRLVRTVKHLLNGQKRAQTYSWDAEGRLAGTVTPDGVRWRYQYDPAGRRSAKQRLAHDGTALEEICFTWDGTRLAEQVTSAGQATTWDYAPGSHRPLAQLERSLSDAEVDARFHAIVTDLAGTPTELVCSEGTVAWHLRTTVWGVPFAGQGSGSTDCPLRFAGQYADAETGWHYNYFRHYDPQTARYVSPDPLGLAPDPNDYAYVCDPLIFCDPLGLARIRGAGGRWERDPNSPQISHNRDTEYPGSYRQSTHDQMAARWTDEGLAQGGVPVYQSGPNAGMRIPRNELTWRNSDGDVVPSHELTYEHLNPVVEHWNSTGYNSDRATRNDFYNNADHMEPMTRSENSSGGARMGVTYRQDTGPNYSCN</sequence>
<evidence type="ECO:0000259" key="3">
    <source>
        <dbReference type="Pfam" id="PF20148"/>
    </source>
</evidence>
<evidence type="ECO:0000259" key="4">
    <source>
        <dbReference type="Pfam" id="PF25023"/>
    </source>
</evidence>
<dbReference type="Pfam" id="PF25547">
    <property type="entry name" value="WXG100_2"/>
    <property type="match status" value="1"/>
</dbReference>
<name>A0A401VTM6_STREY</name>
<dbReference type="RefSeq" id="WP_125050645.1">
    <property type="nucleotide sequence ID" value="NZ_BHZD01000001.1"/>
</dbReference>
<evidence type="ECO:0000313" key="6">
    <source>
        <dbReference type="EMBL" id="GCD40402.1"/>
    </source>
</evidence>
<dbReference type="NCBIfam" id="TIGR01643">
    <property type="entry name" value="YD_repeat_2x"/>
    <property type="match status" value="13"/>
</dbReference>
<dbReference type="Gene3D" id="2.180.10.10">
    <property type="entry name" value="RHS repeat-associated core"/>
    <property type="match status" value="3"/>
</dbReference>
<feature type="domain" description="DUF6531" evidence="3">
    <location>
        <begin position="404"/>
        <end position="476"/>
    </location>
</feature>
<dbReference type="InterPro" id="IPR056823">
    <property type="entry name" value="TEN-like_YD-shell"/>
</dbReference>
<feature type="region of interest" description="Disordered" evidence="2">
    <location>
        <begin position="329"/>
        <end position="405"/>
    </location>
</feature>
<feature type="region of interest" description="Disordered" evidence="2">
    <location>
        <begin position="1436"/>
        <end position="1459"/>
    </location>
</feature>
<evidence type="ECO:0000256" key="2">
    <source>
        <dbReference type="SAM" id="MobiDB-lite"/>
    </source>
</evidence>
<dbReference type="PANTHER" id="PTHR32305:SF15">
    <property type="entry name" value="PROTEIN RHSA-RELATED"/>
    <property type="match status" value="1"/>
</dbReference>
<organism evidence="6 7">
    <name type="scientific">Streptomyces paromomycinus</name>
    <name type="common">Streptomyces rimosus subsp. paromomycinus</name>
    <dbReference type="NCBI Taxonomy" id="92743"/>
    <lineage>
        <taxon>Bacteria</taxon>
        <taxon>Bacillati</taxon>
        <taxon>Actinomycetota</taxon>
        <taxon>Actinomycetes</taxon>
        <taxon>Kitasatosporales</taxon>
        <taxon>Streptomycetaceae</taxon>
        <taxon>Streptomyces</taxon>
    </lineage>
</organism>
<dbReference type="InterPro" id="IPR031325">
    <property type="entry name" value="RHS_repeat"/>
</dbReference>
<feature type="region of interest" description="Disordered" evidence="2">
    <location>
        <begin position="263"/>
        <end position="288"/>
    </location>
</feature>
<dbReference type="Pfam" id="PF20148">
    <property type="entry name" value="DUF6531"/>
    <property type="match status" value="1"/>
</dbReference>
<dbReference type="InterPro" id="IPR057746">
    <property type="entry name" value="CpnT-like_N"/>
</dbReference>
<feature type="domain" description="Teneurin-like YD-shell" evidence="4">
    <location>
        <begin position="868"/>
        <end position="1006"/>
    </location>
</feature>
<dbReference type="InterPro" id="IPR050708">
    <property type="entry name" value="T6SS_VgrG/RHS"/>
</dbReference>
<dbReference type="NCBIfam" id="TIGR03696">
    <property type="entry name" value="Rhs_assc_core"/>
    <property type="match status" value="1"/>
</dbReference>
<feature type="compositionally biased region" description="Basic and acidic residues" evidence="2">
    <location>
        <begin position="332"/>
        <end position="341"/>
    </location>
</feature>
<dbReference type="InterPro" id="IPR022385">
    <property type="entry name" value="Rhs_assc_core"/>
</dbReference>
<dbReference type="InterPro" id="IPR006530">
    <property type="entry name" value="YD"/>
</dbReference>
<dbReference type="PANTHER" id="PTHR32305">
    <property type="match status" value="1"/>
</dbReference>
<keyword evidence="1" id="KW-0677">Repeat</keyword>
<feature type="compositionally biased region" description="Gly residues" evidence="2">
    <location>
        <begin position="359"/>
        <end position="377"/>
    </location>
</feature>
<keyword evidence="7" id="KW-1185">Reference proteome</keyword>
<feature type="compositionally biased region" description="Gly residues" evidence="2">
    <location>
        <begin position="232"/>
        <end position="246"/>
    </location>
</feature>